<dbReference type="AlphaFoldDB" id="A0A9R1F2M9"/>
<gene>
    <name evidence="1" type="ORF">CFC21_034009</name>
</gene>
<feature type="non-terminal residue" evidence="1">
    <location>
        <position position="26"/>
    </location>
</feature>
<name>A0A9R1F2M9_WHEAT</name>
<proteinExistence type="predicted"/>
<comment type="caution">
    <text evidence="1">The sequence shown here is derived from an EMBL/GenBank/DDBJ whole genome shotgun (WGS) entry which is preliminary data.</text>
</comment>
<reference evidence="1" key="1">
    <citation type="journal article" date="2017" name="Gigascience">
        <title>The first near-complete assembly of the hexaploid bread wheat genome, Triticum aestivum.</title>
        <authorList>
            <person name="Zimin A.V."/>
            <person name="Puiu D."/>
            <person name="Hall R."/>
            <person name="Kingan S."/>
            <person name="Clavijo B.J."/>
            <person name="Salzberg S.L."/>
        </authorList>
    </citation>
    <scope>NUCLEOTIDE SEQUENCE</scope>
    <source>
        <tissue evidence="1">Leaf</tissue>
    </source>
</reference>
<dbReference type="EMBL" id="CM022217">
    <property type="protein sequence ID" value="KAF7020983.1"/>
    <property type="molecule type" value="Genomic_DNA"/>
</dbReference>
<dbReference type="Proteomes" id="UP000815260">
    <property type="component" value="Chromosome 3A"/>
</dbReference>
<organism evidence="1">
    <name type="scientific">Triticum aestivum</name>
    <name type="common">Wheat</name>
    <dbReference type="NCBI Taxonomy" id="4565"/>
    <lineage>
        <taxon>Eukaryota</taxon>
        <taxon>Viridiplantae</taxon>
        <taxon>Streptophyta</taxon>
        <taxon>Embryophyta</taxon>
        <taxon>Tracheophyta</taxon>
        <taxon>Spermatophyta</taxon>
        <taxon>Magnoliopsida</taxon>
        <taxon>Liliopsida</taxon>
        <taxon>Poales</taxon>
        <taxon>Poaceae</taxon>
        <taxon>BOP clade</taxon>
        <taxon>Pooideae</taxon>
        <taxon>Triticodae</taxon>
        <taxon>Triticeae</taxon>
        <taxon>Triticinae</taxon>
        <taxon>Triticum</taxon>
    </lineage>
</organism>
<accession>A0A9R1F2M9</accession>
<sequence length="26" mass="2937">EQLSSDELEALLSAQVHQHHSHSQLL</sequence>
<evidence type="ECO:0000313" key="1">
    <source>
        <dbReference type="EMBL" id="KAF7020983.1"/>
    </source>
</evidence>
<feature type="non-terminal residue" evidence="1">
    <location>
        <position position="1"/>
    </location>
</feature>
<reference evidence="1" key="2">
    <citation type="submission" date="2020-03" db="EMBL/GenBank/DDBJ databases">
        <title>The second near-complete assembly of the hexaploid bread wheat (Triticum aestivum) genome.</title>
        <authorList>
            <person name="Zimin A.V."/>
            <person name="Puiu D."/>
            <person name="Shumante A."/>
            <person name="Alonge M."/>
            <person name="Salzberg S.L."/>
        </authorList>
    </citation>
    <scope>NUCLEOTIDE SEQUENCE</scope>
    <source>
        <tissue evidence="1">Leaf</tissue>
    </source>
</reference>
<protein>
    <submittedName>
        <fullName evidence="1">Uncharacterized protein</fullName>
    </submittedName>
</protein>